<protein>
    <recommendedName>
        <fullName evidence="1">Probable transposase IS891/IS1136/IS1341 domain-containing protein</fullName>
    </recommendedName>
</protein>
<dbReference type="AlphaFoldDB" id="A0A9W5PYA8"/>
<dbReference type="Proteomes" id="UP000014023">
    <property type="component" value="Unassembled WGS sequence"/>
</dbReference>
<proteinExistence type="predicted"/>
<organism evidence="2 3">
    <name type="scientific">Bacillus cereus VD196</name>
    <dbReference type="NCBI Taxonomy" id="1053243"/>
    <lineage>
        <taxon>Bacteria</taxon>
        <taxon>Bacillati</taxon>
        <taxon>Bacillota</taxon>
        <taxon>Bacilli</taxon>
        <taxon>Bacillales</taxon>
        <taxon>Bacillaceae</taxon>
        <taxon>Bacillus</taxon>
        <taxon>Bacillus cereus group</taxon>
    </lineage>
</organism>
<sequence length="163" mass="18721">MDNQSFCFAELTQLKKQPDTIWLKEVDSIPLQSTLKNLADAFSHFFKKQNDMPRFVVTQVVNILYLSLLKQTYKNPKCFGTLEEKLAKAQRIFSKRTKGSSNGNKQCVKVARIYENITIVRSGYLHKLSTEIIKNHDFIGMEDLQVSNMLKNRKLAKASSEVS</sequence>
<evidence type="ECO:0000313" key="3">
    <source>
        <dbReference type="Proteomes" id="UP000014023"/>
    </source>
</evidence>
<feature type="domain" description="Probable transposase IS891/IS1136/IS1341" evidence="1">
    <location>
        <begin position="70"/>
        <end position="152"/>
    </location>
</feature>
<evidence type="ECO:0000259" key="1">
    <source>
        <dbReference type="Pfam" id="PF01385"/>
    </source>
</evidence>
<dbReference type="Pfam" id="PF01385">
    <property type="entry name" value="OrfB_IS605"/>
    <property type="match status" value="1"/>
</dbReference>
<dbReference type="EMBL" id="AHFL01000067">
    <property type="protein sequence ID" value="EOO60744.1"/>
    <property type="molecule type" value="Genomic_DNA"/>
</dbReference>
<comment type="caution">
    <text evidence="2">The sequence shown here is derived from an EMBL/GenBank/DDBJ whole genome shotgun (WGS) entry which is preliminary data.</text>
</comment>
<evidence type="ECO:0000313" key="2">
    <source>
        <dbReference type="EMBL" id="EOO60744.1"/>
    </source>
</evidence>
<name>A0A9W5PYA8_BACCE</name>
<accession>A0A9W5PYA8</accession>
<reference evidence="2 3" key="1">
    <citation type="submission" date="2012-12" db="EMBL/GenBank/DDBJ databases">
        <title>The Genome Sequence of Bacillus cereus VD196.</title>
        <authorList>
            <consortium name="The Broad Institute Genome Sequencing Platform"/>
            <consortium name="The Broad Institute Genome Sequencing Center for Infectious Disease"/>
            <person name="Feldgarden M."/>
            <person name="Van der Auwera G.A."/>
            <person name="Mahillon J."/>
            <person name="Duprez V."/>
            <person name="Timmery S."/>
            <person name="Mattelet C."/>
            <person name="Dierick K."/>
            <person name="Sun M."/>
            <person name="Yu Z."/>
            <person name="Zhu L."/>
            <person name="Hu X."/>
            <person name="Shank E.B."/>
            <person name="Swiecicka I."/>
            <person name="Hansen B.M."/>
            <person name="Andrup L."/>
            <person name="Walker B."/>
            <person name="Young S.K."/>
            <person name="Zeng Q."/>
            <person name="Gargeya S."/>
            <person name="Fitzgerald M."/>
            <person name="Haas B."/>
            <person name="Abouelleil A."/>
            <person name="Alvarado L."/>
            <person name="Arachchi H.M."/>
            <person name="Berlin A.M."/>
            <person name="Chapman S.B."/>
            <person name="Dewar J."/>
            <person name="Goldberg J."/>
            <person name="Griggs A."/>
            <person name="Gujja S."/>
            <person name="Hansen M."/>
            <person name="Howarth C."/>
            <person name="Imamovic A."/>
            <person name="Larimer J."/>
            <person name="McCowan C."/>
            <person name="Murphy C."/>
            <person name="Neiman D."/>
            <person name="Pearson M."/>
            <person name="Priest M."/>
            <person name="Roberts A."/>
            <person name="Saif S."/>
            <person name="Shea T."/>
            <person name="Sisk P."/>
            <person name="Sykes S."/>
            <person name="Wortman J."/>
            <person name="Nusbaum C."/>
            <person name="Birren B."/>
        </authorList>
    </citation>
    <scope>NUCLEOTIDE SEQUENCE [LARGE SCALE GENOMIC DNA]</scope>
    <source>
        <strain evidence="2 3">VD196</strain>
    </source>
</reference>
<gene>
    <name evidence="2" type="ORF">IKE_05944</name>
</gene>
<dbReference type="InterPro" id="IPR001959">
    <property type="entry name" value="Transposase"/>
</dbReference>